<evidence type="ECO:0000256" key="3">
    <source>
        <dbReference type="ARBA" id="ARBA00022729"/>
    </source>
</evidence>
<evidence type="ECO:0000313" key="8">
    <source>
        <dbReference type="EMBL" id="MZP30374.1"/>
    </source>
</evidence>
<comment type="subcellular location">
    <subcellularLocation>
        <location evidence="1">Cell envelope</location>
    </subcellularLocation>
</comment>
<comment type="caution">
    <text evidence="8">The sequence shown here is derived from an EMBL/GenBank/DDBJ whole genome shotgun (WGS) entry which is preliminary data.</text>
</comment>
<sequence length="273" mass="29879">MSKPNAKRRTYQMTKWMRIGCAAALATGLLVSLAGCGGNAPATTTTAKKKIVVGTEATYRPFEWKDEKGEIIGFDVDLAKEIGKEIGVEVEIKNTPFDSLIAELQNQSIDMIASAMTITEKRKESIGFSKPYYDSVQAIIVKEGSPVKTLADLKDKNVGVQNGTTGMGVAEKLLGERSAKIKRFETCPDALNTLRIDGLDAVIADKPVAQNYLVNNPDAKLLVLEDTSLEKEQFGFAVRKDDTELQQKINDALDKLEKNGKIKELSVKYFGAK</sequence>
<evidence type="ECO:0000256" key="5">
    <source>
        <dbReference type="SAM" id="SignalP"/>
    </source>
</evidence>
<dbReference type="GO" id="GO:0015276">
    <property type="term" value="F:ligand-gated monoatomic ion channel activity"/>
    <property type="evidence" value="ECO:0007669"/>
    <property type="project" value="InterPro"/>
</dbReference>
<keyword evidence="9" id="KW-1185">Reference proteome</keyword>
<dbReference type="PANTHER" id="PTHR35936">
    <property type="entry name" value="MEMBRANE-BOUND LYTIC MUREIN TRANSGLYCOSYLASE F"/>
    <property type="match status" value="1"/>
</dbReference>
<evidence type="ECO:0000256" key="2">
    <source>
        <dbReference type="ARBA" id="ARBA00010333"/>
    </source>
</evidence>
<dbReference type="CDD" id="cd13624">
    <property type="entry name" value="PBP2_Arg_Lys_His"/>
    <property type="match status" value="1"/>
</dbReference>
<evidence type="ECO:0000259" key="6">
    <source>
        <dbReference type="SMART" id="SM00062"/>
    </source>
</evidence>
<dbReference type="Proteomes" id="UP000463470">
    <property type="component" value="Unassembled WGS sequence"/>
</dbReference>
<dbReference type="InterPro" id="IPR001638">
    <property type="entry name" value="Solute-binding_3/MltF_N"/>
</dbReference>
<feature type="chain" id="PRO_5039049529" evidence="5">
    <location>
        <begin position="35"/>
        <end position="273"/>
    </location>
</feature>
<proteinExistence type="inferred from homology"/>
<dbReference type="AlphaFoldDB" id="A0A845L6B0"/>
<protein>
    <submittedName>
        <fullName evidence="8">Transporter substrate-binding domain-containing protein</fullName>
    </submittedName>
</protein>
<dbReference type="InterPro" id="IPR018313">
    <property type="entry name" value="SBP_3_CS"/>
</dbReference>
<dbReference type="Pfam" id="PF00497">
    <property type="entry name" value="SBP_bac_3"/>
    <property type="match status" value="1"/>
</dbReference>
<dbReference type="OrthoDB" id="9811552at2"/>
<accession>A0A845L6B0</accession>
<dbReference type="EMBL" id="WXEY01000012">
    <property type="protein sequence ID" value="MZP30374.1"/>
    <property type="molecule type" value="Genomic_DNA"/>
</dbReference>
<evidence type="ECO:0000256" key="4">
    <source>
        <dbReference type="RuleBase" id="RU003744"/>
    </source>
</evidence>
<evidence type="ECO:0000256" key="1">
    <source>
        <dbReference type="ARBA" id="ARBA00004196"/>
    </source>
</evidence>
<dbReference type="InterPro" id="IPR001320">
    <property type="entry name" value="Iontro_rcpt_C"/>
</dbReference>
<feature type="domain" description="Ionotropic glutamate receptor C-terminal" evidence="7">
    <location>
        <begin position="50"/>
        <end position="272"/>
    </location>
</feature>
<feature type="domain" description="Solute-binding protein family 3/N-terminal" evidence="6">
    <location>
        <begin position="50"/>
        <end position="273"/>
    </location>
</feature>
<name>A0A845L6B0_9FIRM</name>
<dbReference type="Gene3D" id="3.40.190.10">
    <property type="entry name" value="Periplasmic binding protein-like II"/>
    <property type="match status" value="2"/>
</dbReference>
<evidence type="ECO:0000313" key="9">
    <source>
        <dbReference type="Proteomes" id="UP000463470"/>
    </source>
</evidence>
<evidence type="ECO:0000259" key="7">
    <source>
        <dbReference type="SMART" id="SM00079"/>
    </source>
</evidence>
<dbReference type="PANTHER" id="PTHR35936:SF17">
    <property type="entry name" value="ARGININE-BINDING EXTRACELLULAR PROTEIN ARTP"/>
    <property type="match status" value="1"/>
</dbReference>
<gene>
    <name evidence="8" type="ORF">GTO91_11690</name>
</gene>
<dbReference type="GO" id="GO:0016020">
    <property type="term" value="C:membrane"/>
    <property type="evidence" value="ECO:0007669"/>
    <property type="project" value="InterPro"/>
</dbReference>
<feature type="signal peptide" evidence="5">
    <location>
        <begin position="1"/>
        <end position="34"/>
    </location>
</feature>
<dbReference type="PROSITE" id="PS01039">
    <property type="entry name" value="SBP_BACTERIAL_3"/>
    <property type="match status" value="1"/>
</dbReference>
<dbReference type="GO" id="GO:0030313">
    <property type="term" value="C:cell envelope"/>
    <property type="evidence" value="ECO:0007669"/>
    <property type="project" value="UniProtKB-SubCell"/>
</dbReference>
<comment type="similarity">
    <text evidence="2 4">Belongs to the bacterial solute-binding protein 3 family.</text>
</comment>
<dbReference type="SUPFAM" id="SSF53850">
    <property type="entry name" value="Periplasmic binding protein-like II"/>
    <property type="match status" value="1"/>
</dbReference>
<dbReference type="SMART" id="SM00079">
    <property type="entry name" value="PBPe"/>
    <property type="match status" value="1"/>
</dbReference>
<reference evidence="8 9" key="1">
    <citation type="submission" date="2020-01" db="EMBL/GenBank/DDBJ databases">
        <title>Whole-genome sequence of Heliobacterium undosum DSM 13378.</title>
        <authorList>
            <person name="Kyndt J.A."/>
            <person name="Meyer T.E."/>
        </authorList>
    </citation>
    <scope>NUCLEOTIDE SEQUENCE [LARGE SCALE GENOMIC DNA]</scope>
    <source>
        <strain evidence="8 9">DSM 13378</strain>
    </source>
</reference>
<dbReference type="SMART" id="SM00062">
    <property type="entry name" value="PBPb"/>
    <property type="match status" value="1"/>
</dbReference>
<organism evidence="8 9">
    <name type="scientific">Heliomicrobium undosum</name>
    <dbReference type="NCBI Taxonomy" id="121734"/>
    <lineage>
        <taxon>Bacteria</taxon>
        <taxon>Bacillati</taxon>
        <taxon>Bacillota</taxon>
        <taxon>Clostridia</taxon>
        <taxon>Eubacteriales</taxon>
        <taxon>Heliobacteriaceae</taxon>
        <taxon>Heliomicrobium</taxon>
    </lineage>
</organism>
<keyword evidence="3 5" id="KW-0732">Signal</keyword>